<dbReference type="InterPro" id="IPR029058">
    <property type="entry name" value="AB_hydrolase_fold"/>
</dbReference>
<name>A0AAW1R0N3_9CHLO</name>
<evidence type="ECO:0000313" key="1">
    <source>
        <dbReference type="EMBL" id="KAK9827302.1"/>
    </source>
</evidence>
<dbReference type="Proteomes" id="UP001445335">
    <property type="component" value="Unassembled WGS sequence"/>
</dbReference>
<dbReference type="PANTHER" id="PTHR47909:SF2">
    <property type="entry name" value="GPI INOSITOL-DEACYLASE"/>
    <property type="match status" value="1"/>
</dbReference>
<protein>
    <recommendedName>
        <fullName evidence="3">GPI inositol-deacylase</fullName>
    </recommendedName>
</protein>
<dbReference type="SUPFAM" id="SSF53474">
    <property type="entry name" value="alpha/beta-Hydrolases"/>
    <property type="match status" value="1"/>
</dbReference>
<comment type="caution">
    <text evidence="1">The sequence shown here is derived from an EMBL/GenBank/DDBJ whole genome shotgun (WGS) entry which is preliminary data.</text>
</comment>
<organism evidence="1 2">
    <name type="scientific">Elliptochloris bilobata</name>
    <dbReference type="NCBI Taxonomy" id="381761"/>
    <lineage>
        <taxon>Eukaryota</taxon>
        <taxon>Viridiplantae</taxon>
        <taxon>Chlorophyta</taxon>
        <taxon>core chlorophytes</taxon>
        <taxon>Trebouxiophyceae</taxon>
        <taxon>Trebouxiophyceae incertae sedis</taxon>
        <taxon>Elliptochloris clade</taxon>
        <taxon>Elliptochloris</taxon>
    </lineage>
</organism>
<sequence>MIAFPSDRPRRLRHRRLWHLRAQRGEQQTQGVVLLPGLGNSAADYNALAASLKERGLIVETAEVSRLDWARNAAGLTDVNWWRGTLSPRPTVDWYLKRVHASVEAVKQGCGGGPVTLVAHSAGGWLARVYLLGYGTAGITRLVTLGAPHLPPPAESRFVDQTRGILTYVSQACPGCHHAELAYITVAGKWIQGSGLLQRGASVLQRVAGASYQQVCGRADVWGDFITPVESAHLEGATQLTLPGVFHTPIGAVSPTTGQVIKLPRPWYGSPGVLERWIDVAIPDAPRSGPVDAPAQGAQLSV</sequence>
<dbReference type="PANTHER" id="PTHR47909">
    <property type="entry name" value="ALPHA/BETA-HYDROLASES SUPERFAMILY PROTEIN"/>
    <property type="match status" value="1"/>
</dbReference>
<dbReference type="Gene3D" id="3.40.50.1820">
    <property type="entry name" value="alpha/beta hydrolase"/>
    <property type="match status" value="1"/>
</dbReference>
<reference evidence="1 2" key="1">
    <citation type="journal article" date="2024" name="Nat. Commun.">
        <title>Phylogenomics reveals the evolutionary origins of lichenization in chlorophyte algae.</title>
        <authorList>
            <person name="Puginier C."/>
            <person name="Libourel C."/>
            <person name="Otte J."/>
            <person name="Skaloud P."/>
            <person name="Haon M."/>
            <person name="Grisel S."/>
            <person name="Petersen M."/>
            <person name="Berrin J.G."/>
            <person name="Delaux P.M."/>
            <person name="Dal Grande F."/>
            <person name="Keller J."/>
        </authorList>
    </citation>
    <scope>NUCLEOTIDE SEQUENCE [LARGE SCALE GENOMIC DNA]</scope>
    <source>
        <strain evidence="1 2">SAG 245.80</strain>
    </source>
</reference>
<keyword evidence="2" id="KW-1185">Reference proteome</keyword>
<dbReference type="EMBL" id="JALJOU010000059">
    <property type="protein sequence ID" value="KAK9827302.1"/>
    <property type="molecule type" value="Genomic_DNA"/>
</dbReference>
<dbReference type="AlphaFoldDB" id="A0AAW1R0N3"/>
<gene>
    <name evidence="1" type="ORF">WJX81_002605</name>
</gene>
<accession>A0AAW1R0N3</accession>
<proteinExistence type="predicted"/>
<evidence type="ECO:0008006" key="3">
    <source>
        <dbReference type="Google" id="ProtNLM"/>
    </source>
</evidence>
<evidence type="ECO:0000313" key="2">
    <source>
        <dbReference type="Proteomes" id="UP001445335"/>
    </source>
</evidence>